<gene>
    <name evidence="5" type="primary">LOC120267104</name>
</gene>
<proteinExistence type="predicted"/>
<dbReference type="SUPFAM" id="SSF48371">
    <property type="entry name" value="ARM repeat"/>
    <property type="match status" value="1"/>
</dbReference>
<reference evidence="5" key="1">
    <citation type="submission" date="2025-08" db="UniProtKB">
        <authorList>
            <consortium name="RefSeq"/>
        </authorList>
    </citation>
    <scope>IDENTIFICATION</scope>
</reference>
<dbReference type="Pfam" id="PF23005">
    <property type="entry name" value="DUF7032"/>
    <property type="match status" value="1"/>
</dbReference>
<dbReference type="InterPro" id="IPR000225">
    <property type="entry name" value="Armadillo"/>
</dbReference>
<accession>A0AB40BTJ8</accession>
<evidence type="ECO:0000259" key="3">
    <source>
        <dbReference type="Pfam" id="PF25598"/>
    </source>
</evidence>
<dbReference type="InterPro" id="IPR016024">
    <property type="entry name" value="ARM-type_fold"/>
</dbReference>
<evidence type="ECO:0000313" key="5">
    <source>
        <dbReference type="RefSeq" id="XP_039130740.1"/>
    </source>
</evidence>
<dbReference type="PROSITE" id="PS50176">
    <property type="entry name" value="ARM_REPEAT"/>
    <property type="match status" value="1"/>
</dbReference>
<dbReference type="PANTHER" id="PTHR46043:SF5">
    <property type="entry name" value="ARM REPEAT SUPERFAMILY PROTEIN"/>
    <property type="match status" value="1"/>
</dbReference>
<feature type="repeat" description="ARM" evidence="1">
    <location>
        <begin position="283"/>
        <end position="313"/>
    </location>
</feature>
<dbReference type="SMART" id="SM00185">
    <property type="entry name" value="ARM"/>
    <property type="match status" value="6"/>
</dbReference>
<dbReference type="RefSeq" id="XP_039130740.1">
    <property type="nucleotide sequence ID" value="XM_039274806.1"/>
</dbReference>
<evidence type="ECO:0000259" key="2">
    <source>
        <dbReference type="Pfam" id="PF23005"/>
    </source>
</evidence>
<dbReference type="Pfam" id="PF25598">
    <property type="entry name" value="ARM_PUB"/>
    <property type="match status" value="1"/>
</dbReference>
<name>A0AB40BTJ8_DIOCR</name>
<sequence>MNEDRAEKAHGVLVAGEANNLRQASELMKSIISSSYSTKLFSHKWQLLRDKLQQLNSALETADKCGNSGENSVLVQLLQSLVSTATEIHELVDKCSNGLYSGGKLQMNRDLDVAASELELHANSLNEIYASGALKPAGALVVSRPGAGTRREDVKFYLEDLLTKLKVGDAEMKTQALASINEMLHEDEKHARILVMEIADSVDVLVRVLESKQVSIQEQVAEAIAVIAEQGSSYRGILLNAGILSPLIETADSASEAVKERVTRALKKMTEHADNCWSVSAHGGVTVMLKILAEVGASVQLISSACGVLRNLSKVHEIKRFMMEHGLVSLLINLLRSKEEGSQIEAIEFLHHLAVQDGAMKDNVIKGGVVESLLKILNPNSLQSSKAREVALRAIQGLCFSSVNSITGLIHCGFLDRVLFFLKDGEISVQESALKATFHLCGTSQVAVKKAMGDAGFMEELVKWLETKSPEAQEMAAEILCSLLSIQRNQRKFIREDHNIRKVIKLLYQVEEKPAVLKKHLLSILFLLSCSYNGQRKIISAGYVEHLEKLAENGVVDAKKILKKLSGNRFQSIFSGFWKYTSL</sequence>
<dbReference type="Gene3D" id="1.25.10.10">
    <property type="entry name" value="Leucine-rich Repeat Variant"/>
    <property type="match status" value="1"/>
</dbReference>
<dbReference type="PANTHER" id="PTHR46043">
    <property type="entry name" value="ARM REPEAT SUPERFAMILY PROTEIN"/>
    <property type="match status" value="1"/>
</dbReference>
<dbReference type="InterPro" id="IPR058678">
    <property type="entry name" value="ARM_PUB"/>
</dbReference>
<feature type="domain" description="U-box" evidence="3">
    <location>
        <begin position="253"/>
        <end position="443"/>
    </location>
</feature>
<keyword evidence="4" id="KW-1185">Reference proteome</keyword>
<feature type="domain" description="DUF7032" evidence="2">
    <location>
        <begin position="23"/>
        <end position="132"/>
    </location>
</feature>
<dbReference type="Proteomes" id="UP001515500">
    <property type="component" value="Chromosome 8"/>
</dbReference>
<dbReference type="InterPro" id="IPR011989">
    <property type="entry name" value="ARM-like"/>
</dbReference>
<dbReference type="InterPro" id="IPR054296">
    <property type="entry name" value="DUF7032"/>
</dbReference>
<dbReference type="AlphaFoldDB" id="A0AB40BTJ8"/>
<protein>
    <submittedName>
        <fullName evidence="5">Uncharacterized protein LOC120267104 isoform X1</fullName>
    </submittedName>
</protein>
<dbReference type="GeneID" id="120267104"/>
<organism evidence="4 5">
    <name type="scientific">Dioscorea cayennensis subsp. rotundata</name>
    <name type="common">White Guinea yam</name>
    <name type="synonym">Dioscorea rotundata</name>
    <dbReference type="NCBI Taxonomy" id="55577"/>
    <lineage>
        <taxon>Eukaryota</taxon>
        <taxon>Viridiplantae</taxon>
        <taxon>Streptophyta</taxon>
        <taxon>Embryophyta</taxon>
        <taxon>Tracheophyta</taxon>
        <taxon>Spermatophyta</taxon>
        <taxon>Magnoliopsida</taxon>
        <taxon>Liliopsida</taxon>
        <taxon>Dioscoreales</taxon>
        <taxon>Dioscoreaceae</taxon>
        <taxon>Dioscorea</taxon>
    </lineage>
</organism>
<evidence type="ECO:0000256" key="1">
    <source>
        <dbReference type="PROSITE-ProRule" id="PRU00259"/>
    </source>
</evidence>
<evidence type="ECO:0000313" key="4">
    <source>
        <dbReference type="Proteomes" id="UP001515500"/>
    </source>
</evidence>